<organism evidence="3 4">
    <name type="scientific">Streptomyces poriferorum</name>
    <dbReference type="NCBI Taxonomy" id="2798799"/>
    <lineage>
        <taxon>Bacteria</taxon>
        <taxon>Bacillati</taxon>
        <taxon>Actinomycetota</taxon>
        <taxon>Actinomycetes</taxon>
        <taxon>Kitasatosporales</taxon>
        <taxon>Streptomycetaceae</taxon>
        <taxon>Streptomyces</taxon>
    </lineage>
</organism>
<evidence type="ECO:0000313" key="4">
    <source>
        <dbReference type="Proteomes" id="UP001235744"/>
    </source>
</evidence>
<feature type="transmembrane region" description="Helical" evidence="2">
    <location>
        <begin position="131"/>
        <end position="154"/>
    </location>
</feature>
<feature type="region of interest" description="Disordered" evidence="1">
    <location>
        <begin position="71"/>
        <end position="93"/>
    </location>
</feature>
<name>A0ABY9IND9_9ACTN</name>
<feature type="region of interest" description="Disordered" evidence="1">
    <location>
        <begin position="1"/>
        <end position="35"/>
    </location>
</feature>
<evidence type="ECO:0000256" key="2">
    <source>
        <dbReference type="SAM" id="Phobius"/>
    </source>
</evidence>
<feature type="compositionally biased region" description="Basic and acidic residues" evidence="1">
    <location>
        <begin position="317"/>
        <end position="332"/>
    </location>
</feature>
<evidence type="ECO:0000256" key="1">
    <source>
        <dbReference type="SAM" id="MobiDB-lite"/>
    </source>
</evidence>
<feature type="compositionally biased region" description="Gly residues" evidence="1">
    <location>
        <begin position="340"/>
        <end position="349"/>
    </location>
</feature>
<keyword evidence="2" id="KW-0472">Membrane</keyword>
<dbReference type="RefSeq" id="WP_306071414.1">
    <property type="nucleotide sequence ID" value="NZ_CP120988.1"/>
</dbReference>
<keyword evidence="2" id="KW-1133">Transmembrane helix</keyword>
<accession>A0ABY9IND9</accession>
<feature type="compositionally biased region" description="Low complexity" evidence="1">
    <location>
        <begin position="248"/>
        <end position="258"/>
    </location>
</feature>
<feature type="compositionally biased region" description="Low complexity" evidence="1">
    <location>
        <begin position="357"/>
        <end position="385"/>
    </location>
</feature>
<feature type="compositionally biased region" description="Basic and acidic residues" evidence="1">
    <location>
        <begin position="1"/>
        <end position="23"/>
    </location>
</feature>
<dbReference type="EMBL" id="CP120988">
    <property type="protein sequence ID" value="WLQ56838.1"/>
    <property type="molecule type" value="Genomic_DNA"/>
</dbReference>
<proteinExistence type="predicted"/>
<feature type="region of interest" description="Disordered" evidence="1">
    <location>
        <begin position="317"/>
        <end position="385"/>
    </location>
</feature>
<reference evidence="3 4" key="1">
    <citation type="submission" date="2023-03" db="EMBL/GenBank/DDBJ databases">
        <title>Isolation and description of six Streptomyces strains from soil environments, able to metabolize different microbial glucans.</title>
        <authorList>
            <person name="Widen T."/>
            <person name="Larsbrink J."/>
        </authorList>
    </citation>
    <scope>NUCLEOTIDE SEQUENCE [LARGE SCALE GENOMIC DNA]</scope>
    <source>
        <strain evidence="3 4">Alt2</strain>
    </source>
</reference>
<evidence type="ECO:0000313" key="3">
    <source>
        <dbReference type="EMBL" id="WLQ56838.1"/>
    </source>
</evidence>
<keyword evidence="2" id="KW-0812">Transmembrane</keyword>
<feature type="compositionally biased region" description="Low complexity" evidence="1">
    <location>
        <begin position="73"/>
        <end position="90"/>
    </location>
</feature>
<keyword evidence="4" id="KW-1185">Reference proteome</keyword>
<sequence>MADEQHEWLDKEAAEKMLRREPVDPSDGPPRNEAERLAAALDAVARTARPAAGELPGEAAALAAFRAVRRPTARTAGTATADPARAAGTDDSAESGMLAPVHIRPAGSGTASGAAGFRGPRPMRWSRPIRFGLVASLACCAIGGVAVAAGTGMLPGPFSRHTPTPATSVSAAASPEELGSDLTTDDETSAPPPGSPGGESASPDTPRAGGAESGRPDGSDRTPAPNRESDGGGGSGDSRSGGAEDKPSSGTGATPSPGGQDGDGTSGDSGDEASWYEKTLKACRDYRDGKLDEERRSRLEALAKGARNLDRFCDRMLDQADGKNGDGAGRGDDGDDEPAGSGGSSGGSGTLPSIGFSTASPEPSTTAESSASGSSRSSSPSLAAR</sequence>
<gene>
    <name evidence="3" type="ORF">P8A19_15880</name>
</gene>
<evidence type="ECO:0008006" key="5">
    <source>
        <dbReference type="Google" id="ProtNLM"/>
    </source>
</evidence>
<protein>
    <recommendedName>
        <fullName evidence="5">Extensin</fullName>
    </recommendedName>
</protein>
<feature type="compositionally biased region" description="Low complexity" evidence="1">
    <location>
        <begin position="162"/>
        <end position="175"/>
    </location>
</feature>
<dbReference type="Proteomes" id="UP001235744">
    <property type="component" value="Chromosome"/>
</dbReference>
<feature type="region of interest" description="Disordered" evidence="1">
    <location>
        <begin position="159"/>
        <end position="273"/>
    </location>
</feature>